<dbReference type="InterPro" id="IPR051222">
    <property type="entry name" value="PPR/CCM1_RNA-binding"/>
</dbReference>
<dbReference type="Proteomes" id="UP001530377">
    <property type="component" value="Unassembled WGS sequence"/>
</dbReference>
<dbReference type="Gene3D" id="1.25.40.10">
    <property type="entry name" value="Tetratricopeptide repeat domain"/>
    <property type="match status" value="3"/>
</dbReference>
<name>A0ABD3R4L7_9STRA</name>
<dbReference type="AlphaFoldDB" id="A0ABD3R4L7"/>
<sequence length="792" mass="88497">MQHLLSSVRFPQHLIRPSPNARCSHTLYLPRGKSLRNYSGGLPRHDVLGRANEVSTPSSYNCILVVSHRIYSSFGCAIFGNQYSQLNRYGDDSWLKGSRAFSSTGQGDGVVRALNQQIISLAESGDFGKAEELLNTMQADAISCQREDMLPDVDCYTALMNAFIEEQRRLSSHDTRALKSDVSNLENFADAGGAVTTIALAEKAQDLLIQMEDLSGVSDRFSSMRLSGSIVTGLRRTSLQPTSHHYDTVISAFAIATTAANDVHYSSHLNKQAPHIASRWLTRMETLSSLTRLDALASVAPTVDSYFYVMGAYAAGDTATASKESKAPLLVQSVFDKLKQNPKVNPTVREYRLLLRTWCGSFFNKDAAYKAMGIWMNMQLLFRGGIAEMEPTLEDGKMVLEAWTRSKNNHSSRRALTVLSTMENAHAKKKTKVQPDLSCYRNVLITMSRSRVPETLDDMIIPKLFKRMEDNHIFPDKTCFDAAIATLKNCARRSKTDSEKYAKATEMMLQRMEKDFDRSSVSVVKPSSITYTNVIQALIVRKKPEAAEKLLRKMISSYEGGDESMRPNRDSYVGTIHAYGSSKFETKYLKANEILQLMIQDYSRGNETACPDVYSFHSVIRACTSVADTAASAEKCKEALMMAISTLQQMKKSDSNHPNARSYTLLLQCASRLLPSGPEREKVLRSIFRSCCKDGLVDRKVLGEFQTAVSADTHHKEVVRNAQSYNGIRSLPEAWTRSLGYRVLTHETEHGGKRTPIISVSGEVIASTAYNDYRMRKRLSKKNQKFLQGGRI</sequence>
<dbReference type="PANTHER" id="PTHR47942:SF63">
    <property type="entry name" value="PENTATRICOPEPTIDE REPEAT-CONTAINING PROTEIN"/>
    <property type="match status" value="1"/>
</dbReference>
<protein>
    <recommendedName>
        <fullName evidence="4">Pentatricopeptide repeat-containing protein</fullName>
    </recommendedName>
</protein>
<dbReference type="Pfam" id="PF01535">
    <property type="entry name" value="PPR"/>
    <property type="match status" value="1"/>
</dbReference>
<dbReference type="PANTHER" id="PTHR47942">
    <property type="entry name" value="TETRATRICOPEPTIDE REPEAT (TPR)-LIKE SUPERFAMILY PROTEIN-RELATED"/>
    <property type="match status" value="1"/>
</dbReference>
<keyword evidence="1" id="KW-0677">Repeat</keyword>
<comment type="caution">
    <text evidence="2">The sequence shown here is derived from an EMBL/GenBank/DDBJ whole genome shotgun (WGS) entry which is preliminary data.</text>
</comment>
<dbReference type="InterPro" id="IPR011990">
    <property type="entry name" value="TPR-like_helical_dom_sf"/>
</dbReference>
<accession>A0ABD3R4L7</accession>
<dbReference type="InterPro" id="IPR002885">
    <property type="entry name" value="PPR_rpt"/>
</dbReference>
<keyword evidence="3" id="KW-1185">Reference proteome</keyword>
<evidence type="ECO:0000313" key="2">
    <source>
        <dbReference type="EMBL" id="KAL3807800.1"/>
    </source>
</evidence>
<gene>
    <name evidence="2" type="ORF">ACHAXA_004667</name>
</gene>
<reference evidence="2 3" key="1">
    <citation type="submission" date="2024-10" db="EMBL/GenBank/DDBJ databases">
        <title>Updated reference genomes for cyclostephanoid diatoms.</title>
        <authorList>
            <person name="Roberts W.R."/>
            <person name="Alverson A.J."/>
        </authorList>
    </citation>
    <scope>NUCLEOTIDE SEQUENCE [LARGE SCALE GENOMIC DNA]</scope>
    <source>
        <strain evidence="2 3">AJA228-03</strain>
    </source>
</reference>
<proteinExistence type="predicted"/>
<dbReference type="EMBL" id="JALLPB020000582">
    <property type="protein sequence ID" value="KAL3807800.1"/>
    <property type="molecule type" value="Genomic_DNA"/>
</dbReference>
<evidence type="ECO:0000256" key="1">
    <source>
        <dbReference type="ARBA" id="ARBA00022737"/>
    </source>
</evidence>
<organism evidence="2 3">
    <name type="scientific">Cyclostephanos tholiformis</name>
    <dbReference type="NCBI Taxonomy" id="382380"/>
    <lineage>
        <taxon>Eukaryota</taxon>
        <taxon>Sar</taxon>
        <taxon>Stramenopiles</taxon>
        <taxon>Ochrophyta</taxon>
        <taxon>Bacillariophyta</taxon>
        <taxon>Coscinodiscophyceae</taxon>
        <taxon>Thalassiosirophycidae</taxon>
        <taxon>Stephanodiscales</taxon>
        <taxon>Stephanodiscaceae</taxon>
        <taxon>Cyclostephanos</taxon>
    </lineage>
</organism>
<evidence type="ECO:0000313" key="3">
    <source>
        <dbReference type="Proteomes" id="UP001530377"/>
    </source>
</evidence>
<evidence type="ECO:0008006" key="4">
    <source>
        <dbReference type="Google" id="ProtNLM"/>
    </source>
</evidence>